<evidence type="ECO:0000313" key="5">
    <source>
        <dbReference type="Proteomes" id="UP000325614"/>
    </source>
</evidence>
<dbReference type="KEGG" id="mico:GDR74_11105"/>
<organism evidence="4 5">
    <name type="scientific">Microvirga thermotolerans</name>
    <dbReference type="NCBI Taxonomy" id="2651334"/>
    <lineage>
        <taxon>Bacteria</taxon>
        <taxon>Pseudomonadati</taxon>
        <taxon>Pseudomonadota</taxon>
        <taxon>Alphaproteobacteria</taxon>
        <taxon>Hyphomicrobiales</taxon>
        <taxon>Methylobacteriaceae</taxon>
        <taxon>Microvirga</taxon>
    </lineage>
</organism>
<sequence>MAATISDLRERPAFAGIVADRVWRAFWKEQGHPLDRLKGLVLRSLEPGPVPTTLVAHEGDLFLGTVSLIACDEESRPDYSPWIAALWVEPEHRRRGIGESLVDRAFRLARDAGAGRVYLLAGEARRAFYEKRGWSICEADVPRSGMHVLVRSAIRRNREEPVFPSLGKR</sequence>
<dbReference type="AlphaFoldDB" id="A0A5P9JV92"/>
<keyword evidence="2" id="KW-0012">Acyltransferase</keyword>
<gene>
    <name evidence="4" type="ORF">GDR74_11105</name>
</gene>
<evidence type="ECO:0000259" key="3">
    <source>
        <dbReference type="PROSITE" id="PS51186"/>
    </source>
</evidence>
<dbReference type="PANTHER" id="PTHR43877:SF1">
    <property type="entry name" value="ACETYLTRANSFERASE"/>
    <property type="match status" value="1"/>
</dbReference>
<keyword evidence="5" id="KW-1185">Reference proteome</keyword>
<dbReference type="GO" id="GO:0016747">
    <property type="term" value="F:acyltransferase activity, transferring groups other than amino-acyl groups"/>
    <property type="evidence" value="ECO:0007669"/>
    <property type="project" value="InterPro"/>
</dbReference>
<dbReference type="Gene3D" id="3.40.630.30">
    <property type="match status" value="1"/>
</dbReference>
<evidence type="ECO:0000313" key="4">
    <source>
        <dbReference type="EMBL" id="QFU16732.1"/>
    </source>
</evidence>
<dbReference type="PANTHER" id="PTHR43877">
    <property type="entry name" value="AMINOALKYLPHOSPHONATE N-ACETYLTRANSFERASE-RELATED-RELATED"/>
    <property type="match status" value="1"/>
</dbReference>
<dbReference type="CDD" id="cd04301">
    <property type="entry name" value="NAT_SF"/>
    <property type="match status" value="1"/>
</dbReference>
<proteinExistence type="predicted"/>
<keyword evidence="1 4" id="KW-0808">Transferase</keyword>
<dbReference type="InterPro" id="IPR016181">
    <property type="entry name" value="Acyl_CoA_acyltransferase"/>
</dbReference>
<feature type="domain" description="N-acetyltransferase" evidence="3">
    <location>
        <begin position="3"/>
        <end position="155"/>
    </location>
</feature>
<dbReference type="Proteomes" id="UP000325614">
    <property type="component" value="Chromosome"/>
</dbReference>
<evidence type="ECO:0000256" key="1">
    <source>
        <dbReference type="ARBA" id="ARBA00022679"/>
    </source>
</evidence>
<dbReference type="InterPro" id="IPR000182">
    <property type="entry name" value="GNAT_dom"/>
</dbReference>
<reference evidence="4 5" key="1">
    <citation type="submission" date="2019-10" db="EMBL/GenBank/DDBJ databases">
        <title>Isolation, Identification of Microvirga thermotolerans HR1, a novel thermophilic bacterium and Comparative Genomics of the genus Microvirga.</title>
        <authorList>
            <person name="Li J."/>
            <person name="Zhang W."/>
            <person name="Lin M."/>
            <person name="Wang J."/>
        </authorList>
    </citation>
    <scope>NUCLEOTIDE SEQUENCE [LARGE SCALE GENOMIC DNA]</scope>
    <source>
        <strain evidence="4 5">HR1</strain>
    </source>
</reference>
<evidence type="ECO:0000256" key="2">
    <source>
        <dbReference type="ARBA" id="ARBA00023315"/>
    </source>
</evidence>
<dbReference type="EMBL" id="CP045423">
    <property type="protein sequence ID" value="QFU16732.1"/>
    <property type="molecule type" value="Genomic_DNA"/>
</dbReference>
<accession>A0A5P9JV92</accession>
<dbReference type="SUPFAM" id="SSF55729">
    <property type="entry name" value="Acyl-CoA N-acyltransferases (Nat)"/>
    <property type="match status" value="1"/>
</dbReference>
<dbReference type="PROSITE" id="PS51186">
    <property type="entry name" value="GNAT"/>
    <property type="match status" value="1"/>
</dbReference>
<protein>
    <submittedName>
        <fullName evidence="4">GNAT family N-acetyltransferase</fullName>
    </submittedName>
</protein>
<name>A0A5P9JV92_9HYPH</name>
<dbReference type="Pfam" id="PF00583">
    <property type="entry name" value="Acetyltransf_1"/>
    <property type="match status" value="1"/>
</dbReference>
<dbReference type="InterPro" id="IPR050832">
    <property type="entry name" value="Bact_Acetyltransf"/>
</dbReference>